<dbReference type="EMBL" id="JABFTP020000001">
    <property type="protein sequence ID" value="KAL3266334.1"/>
    <property type="molecule type" value="Genomic_DNA"/>
</dbReference>
<keyword evidence="2" id="KW-1185">Reference proteome</keyword>
<accession>A0ABD2MIY0</accession>
<protein>
    <submittedName>
        <fullName evidence="1">Uncharacterized protein</fullName>
    </submittedName>
</protein>
<dbReference type="Proteomes" id="UP001516400">
    <property type="component" value="Unassembled WGS sequence"/>
</dbReference>
<proteinExistence type="predicted"/>
<name>A0ABD2MIY0_9CUCU</name>
<sequence length="139" mass="16167">MLASAFWRELDSCQSILNLKQLRQLMDTLDEIMLALKAVGLNTDQWDFVITSMMLNRVDGESKTIFEMDFASNDIPTHNLLEKSPIKQCNAMDLWMQTKKFSKLSLLKEKPQNKRVFFINMQGAIESLIIQLLLKVRNR</sequence>
<organism evidence="1 2">
    <name type="scientific">Cryptolaemus montrouzieri</name>
    <dbReference type="NCBI Taxonomy" id="559131"/>
    <lineage>
        <taxon>Eukaryota</taxon>
        <taxon>Metazoa</taxon>
        <taxon>Ecdysozoa</taxon>
        <taxon>Arthropoda</taxon>
        <taxon>Hexapoda</taxon>
        <taxon>Insecta</taxon>
        <taxon>Pterygota</taxon>
        <taxon>Neoptera</taxon>
        <taxon>Endopterygota</taxon>
        <taxon>Coleoptera</taxon>
        <taxon>Polyphaga</taxon>
        <taxon>Cucujiformia</taxon>
        <taxon>Coccinelloidea</taxon>
        <taxon>Coccinellidae</taxon>
        <taxon>Scymninae</taxon>
        <taxon>Scymnini</taxon>
        <taxon>Cryptolaemus</taxon>
    </lineage>
</organism>
<dbReference type="AlphaFoldDB" id="A0ABD2MIY0"/>
<dbReference type="Pfam" id="PF03564">
    <property type="entry name" value="DUF1759"/>
    <property type="match status" value="1"/>
</dbReference>
<evidence type="ECO:0000313" key="1">
    <source>
        <dbReference type="EMBL" id="KAL3266334.1"/>
    </source>
</evidence>
<reference evidence="1 2" key="1">
    <citation type="journal article" date="2021" name="BMC Biol.">
        <title>Horizontally acquired antibacterial genes associated with adaptive radiation of ladybird beetles.</title>
        <authorList>
            <person name="Li H.S."/>
            <person name="Tang X.F."/>
            <person name="Huang Y.H."/>
            <person name="Xu Z.Y."/>
            <person name="Chen M.L."/>
            <person name="Du X.Y."/>
            <person name="Qiu B.Y."/>
            <person name="Chen P.T."/>
            <person name="Zhang W."/>
            <person name="Slipinski A."/>
            <person name="Escalona H.E."/>
            <person name="Waterhouse R.M."/>
            <person name="Zwick A."/>
            <person name="Pang H."/>
        </authorList>
    </citation>
    <scope>NUCLEOTIDE SEQUENCE [LARGE SCALE GENOMIC DNA]</scope>
    <source>
        <strain evidence="1">SYSU2018</strain>
    </source>
</reference>
<comment type="caution">
    <text evidence="1">The sequence shown here is derived from an EMBL/GenBank/DDBJ whole genome shotgun (WGS) entry which is preliminary data.</text>
</comment>
<dbReference type="InterPro" id="IPR005312">
    <property type="entry name" value="DUF1759"/>
</dbReference>
<gene>
    <name evidence="1" type="ORF">HHI36_010511</name>
</gene>
<evidence type="ECO:0000313" key="2">
    <source>
        <dbReference type="Proteomes" id="UP001516400"/>
    </source>
</evidence>